<proteinExistence type="predicted"/>
<dbReference type="EMBL" id="OOIN01000027">
    <property type="protein sequence ID" value="SPO29344.1"/>
    <property type="molecule type" value="Genomic_DNA"/>
</dbReference>
<feature type="compositionally biased region" description="Basic and acidic residues" evidence="1">
    <location>
        <begin position="157"/>
        <end position="167"/>
    </location>
</feature>
<reference evidence="2 3" key="1">
    <citation type="submission" date="2018-03" db="EMBL/GenBank/DDBJ databases">
        <authorList>
            <person name="Guldener U."/>
        </authorList>
    </citation>
    <scope>NUCLEOTIDE SEQUENCE [LARGE SCALE GENOMIC DNA]</scope>
    <source>
        <strain evidence="2 3">NBRC100155</strain>
    </source>
</reference>
<protein>
    <submittedName>
        <fullName evidence="2">Uncharacterized protein</fullName>
    </submittedName>
</protein>
<dbReference type="Proteomes" id="UP000324022">
    <property type="component" value="Unassembled WGS sequence"/>
</dbReference>
<keyword evidence="3" id="KW-1185">Reference proteome</keyword>
<feature type="region of interest" description="Disordered" evidence="1">
    <location>
        <begin position="43"/>
        <end position="174"/>
    </location>
</feature>
<gene>
    <name evidence="2" type="ORF">UTRI_06293</name>
</gene>
<accession>A0A5C3EFA4</accession>
<evidence type="ECO:0000313" key="2">
    <source>
        <dbReference type="EMBL" id="SPO29344.1"/>
    </source>
</evidence>
<sequence>MTISHSNPHLTAIANMSEAYAGKSDQQIIDKQFRDLDHKLDSRLKDSFNPKTTVTLEESGVNESGLDKFPGASVSVGRTSQTGGGTNPQNIPPEEGGDNRSQRTGKSSIRFEGTGSPEDKKFEALRDNPGGFDAAPRGIDQTRQPQLNEPIPQTEPQRLEADQEATARSHVINL</sequence>
<organism evidence="2 3">
    <name type="scientific">Ustilago trichophora</name>
    <dbReference type="NCBI Taxonomy" id="86804"/>
    <lineage>
        <taxon>Eukaryota</taxon>
        <taxon>Fungi</taxon>
        <taxon>Dikarya</taxon>
        <taxon>Basidiomycota</taxon>
        <taxon>Ustilaginomycotina</taxon>
        <taxon>Ustilaginomycetes</taxon>
        <taxon>Ustilaginales</taxon>
        <taxon>Ustilaginaceae</taxon>
        <taxon>Ustilago</taxon>
    </lineage>
</organism>
<dbReference type="AlphaFoldDB" id="A0A5C3EFA4"/>
<name>A0A5C3EFA4_9BASI</name>
<dbReference type="OrthoDB" id="3359339at2759"/>
<evidence type="ECO:0000256" key="1">
    <source>
        <dbReference type="SAM" id="MobiDB-lite"/>
    </source>
</evidence>
<evidence type="ECO:0000313" key="3">
    <source>
        <dbReference type="Proteomes" id="UP000324022"/>
    </source>
</evidence>
<feature type="compositionally biased region" description="Basic and acidic residues" evidence="1">
    <location>
        <begin position="117"/>
        <end position="126"/>
    </location>
</feature>